<proteinExistence type="predicted"/>
<accession>A0A0V1AWH4</accession>
<sequence length="240" mass="26801">MEREQHHITDLEKVSFLAWLASPDALARCLRNDKPHDNDRSQAFCRAVVKVMPEAHSNPPPSLVIPPIYNDKLSPETATIDCADNKLPTICAHFSIYSNWPVGWTCSKILAVPSQPDRGNGNAMRDDDMIVIEALLFQLHPADLLKKHAWLNPYLLVIPRTACMHVVDTRSQIINSQNRLLPICQAFESAARNGVPAPVDPLPCQQIVAKNSQTCALLSFPREARRPQRPLGTQFGNEMS</sequence>
<organism evidence="1 2">
    <name type="scientific">Trichinella spiralis</name>
    <name type="common">Trichina worm</name>
    <dbReference type="NCBI Taxonomy" id="6334"/>
    <lineage>
        <taxon>Eukaryota</taxon>
        <taxon>Metazoa</taxon>
        <taxon>Ecdysozoa</taxon>
        <taxon>Nematoda</taxon>
        <taxon>Enoplea</taxon>
        <taxon>Dorylaimia</taxon>
        <taxon>Trichinellida</taxon>
        <taxon>Trichinellidae</taxon>
        <taxon>Trichinella</taxon>
    </lineage>
</organism>
<dbReference type="InParanoid" id="A0A0V1AWH4"/>
<dbReference type="Proteomes" id="UP000054776">
    <property type="component" value="Unassembled WGS sequence"/>
</dbReference>
<dbReference type="AlphaFoldDB" id="A0A0V1AWH4"/>
<name>A0A0V1AWH4_TRISP</name>
<evidence type="ECO:0000313" key="1">
    <source>
        <dbReference type="EMBL" id="KRY29086.1"/>
    </source>
</evidence>
<reference evidence="1 2" key="1">
    <citation type="submission" date="2015-01" db="EMBL/GenBank/DDBJ databases">
        <title>Evolution of Trichinella species and genotypes.</title>
        <authorList>
            <person name="Korhonen P.K."/>
            <person name="Edoardo P."/>
            <person name="Giuseppe L.R."/>
            <person name="Gasser R.B."/>
        </authorList>
    </citation>
    <scope>NUCLEOTIDE SEQUENCE [LARGE SCALE GENOMIC DNA]</scope>
    <source>
        <strain evidence="1">ISS3</strain>
    </source>
</reference>
<dbReference type="OrthoDB" id="5913321at2759"/>
<evidence type="ECO:0000313" key="2">
    <source>
        <dbReference type="Proteomes" id="UP000054776"/>
    </source>
</evidence>
<keyword evidence="2" id="KW-1185">Reference proteome</keyword>
<dbReference type="EMBL" id="JYDH01000181">
    <property type="protein sequence ID" value="KRY29086.1"/>
    <property type="molecule type" value="Genomic_DNA"/>
</dbReference>
<gene>
    <name evidence="1" type="ORF">T01_3814</name>
</gene>
<comment type="caution">
    <text evidence="1">The sequence shown here is derived from an EMBL/GenBank/DDBJ whole genome shotgun (WGS) entry which is preliminary data.</text>
</comment>
<protein>
    <submittedName>
        <fullName evidence="1">Uncharacterized protein</fullName>
    </submittedName>
</protein>